<dbReference type="AlphaFoldDB" id="A0A8T0G772"/>
<dbReference type="SMART" id="SM00220">
    <property type="entry name" value="S_TKc"/>
    <property type="match status" value="1"/>
</dbReference>
<sequence>MAASGSDSEFVTALGREHDQATTSAPVFVTALEERIERSKSHWSELTQPSECLSVGEEAAIKLENEELFKTLENHPEWGEFFYYFGDHSKVLGSQGLLEVGEKFAQGAQAELFHARIHWRDPEKIEWDREDGDKWVVKVFKKGTLVQHLQQQWPNGLFKMHAETVERTKLGKPLGVRHYCQVSCATLLGDGRFAFVMIKEDEDLRTLIDRKMLERGPNCGPFHKKVVEEIMYRVALGVNQLHSLDIVHRDLKASNVLVKTSPDGKYLWCCVADFESSVGVVGTGFWRAPEILEACRERNVSKRPELFSKSADAYSYGMTYYEVLTGRFPFQDHPLSEDLSLLTDLVINHHLRPELPEHVEDWARELLQWCWKSDPIARPSFEDILSFIELNSESEFVREEAAKRMRGDEE</sequence>
<dbReference type="InterPro" id="IPR008271">
    <property type="entry name" value="Ser/Thr_kinase_AS"/>
</dbReference>
<dbReference type="Pfam" id="PF00069">
    <property type="entry name" value="Pkinase"/>
    <property type="match status" value="1"/>
</dbReference>
<evidence type="ECO:0000313" key="2">
    <source>
        <dbReference type="EMBL" id="KAG0554771.1"/>
    </source>
</evidence>
<dbReference type="InterPro" id="IPR050167">
    <property type="entry name" value="Ser_Thr_protein_kinase"/>
</dbReference>
<dbReference type="EMBL" id="CM026433">
    <property type="protein sequence ID" value="KAG0554771.1"/>
    <property type="molecule type" value="Genomic_DNA"/>
</dbReference>
<dbReference type="GO" id="GO:0007165">
    <property type="term" value="P:signal transduction"/>
    <property type="evidence" value="ECO:0007669"/>
    <property type="project" value="TreeGrafter"/>
</dbReference>
<dbReference type="GO" id="GO:0005524">
    <property type="term" value="F:ATP binding"/>
    <property type="evidence" value="ECO:0007669"/>
    <property type="project" value="InterPro"/>
</dbReference>
<dbReference type="PANTHER" id="PTHR23257:SF969">
    <property type="entry name" value="INTEGRIN-LINKED PROTEIN KINASE"/>
    <property type="match status" value="1"/>
</dbReference>
<accession>A0A8T0G772</accession>
<name>A0A8T0G772_CERPU</name>
<dbReference type="PROSITE" id="PS00108">
    <property type="entry name" value="PROTEIN_KINASE_ST"/>
    <property type="match status" value="1"/>
</dbReference>
<dbReference type="Proteomes" id="UP000822688">
    <property type="component" value="Chromosome 12"/>
</dbReference>
<dbReference type="GO" id="GO:0004672">
    <property type="term" value="F:protein kinase activity"/>
    <property type="evidence" value="ECO:0007669"/>
    <property type="project" value="InterPro"/>
</dbReference>
<gene>
    <name evidence="2" type="ORF">KC19_12G117400</name>
</gene>
<reference evidence="2" key="1">
    <citation type="submission" date="2020-06" db="EMBL/GenBank/DDBJ databases">
        <title>WGS assembly of Ceratodon purpureus strain R40.</title>
        <authorList>
            <person name="Carey S.B."/>
            <person name="Jenkins J."/>
            <person name="Shu S."/>
            <person name="Lovell J.T."/>
            <person name="Sreedasyam A."/>
            <person name="Maumus F."/>
            <person name="Tiley G.P."/>
            <person name="Fernandez-Pozo N."/>
            <person name="Barry K."/>
            <person name="Chen C."/>
            <person name="Wang M."/>
            <person name="Lipzen A."/>
            <person name="Daum C."/>
            <person name="Saski C.A."/>
            <person name="Payton A.C."/>
            <person name="Mcbreen J.C."/>
            <person name="Conrad R.E."/>
            <person name="Kollar L.M."/>
            <person name="Olsson S."/>
            <person name="Huttunen S."/>
            <person name="Landis J.B."/>
            <person name="Wickett N.J."/>
            <person name="Johnson M.G."/>
            <person name="Rensing S.A."/>
            <person name="Grimwood J."/>
            <person name="Schmutz J."/>
            <person name="Mcdaniel S.F."/>
        </authorList>
    </citation>
    <scope>NUCLEOTIDE SEQUENCE</scope>
    <source>
        <strain evidence="2">R40</strain>
    </source>
</reference>
<keyword evidence="3" id="KW-1185">Reference proteome</keyword>
<proteinExistence type="predicted"/>
<feature type="domain" description="Protein kinase" evidence="1">
    <location>
        <begin position="98"/>
        <end position="397"/>
    </location>
</feature>
<comment type="caution">
    <text evidence="2">The sequence shown here is derived from an EMBL/GenBank/DDBJ whole genome shotgun (WGS) entry which is preliminary data.</text>
</comment>
<dbReference type="InterPro" id="IPR000719">
    <property type="entry name" value="Prot_kinase_dom"/>
</dbReference>
<dbReference type="Gene3D" id="1.10.510.10">
    <property type="entry name" value="Transferase(Phosphotransferase) domain 1"/>
    <property type="match status" value="1"/>
</dbReference>
<organism evidence="2 3">
    <name type="scientific">Ceratodon purpureus</name>
    <name type="common">Fire moss</name>
    <name type="synonym">Dicranum purpureum</name>
    <dbReference type="NCBI Taxonomy" id="3225"/>
    <lineage>
        <taxon>Eukaryota</taxon>
        <taxon>Viridiplantae</taxon>
        <taxon>Streptophyta</taxon>
        <taxon>Embryophyta</taxon>
        <taxon>Bryophyta</taxon>
        <taxon>Bryophytina</taxon>
        <taxon>Bryopsida</taxon>
        <taxon>Dicranidae</taxon>
        <taxon>Pseudoditrichales</taxon>
        <taxon>Ditrichaceae</taxon>
        <taxon>Ceratodon</taxon>
    </lineage>
</organism>
<dbReference type="GO" id="GO:0005737">
    <property type="term" value="C:cytoplasm"/>
    <property type="evidence" value="ECO:0007669"/>
    <property type="project" value="TreeGrafter"/>
</dbReference>
<dbReference type="PANTHER" id="PTHR23257">
    <property type="entry name" value="SERINE-THREONINE PROTEIN KINASE"/>
    <property type="match status" value="1"/>
</dbReference>
<evidence type="ECO:0000259" key="1">
    <source>
        <dbReference type="PROSITE" id="PS50011"/>
    </source>
</evidence>
<dbReference type="PROSITE" id="PS50011">
    <property type="entry name" value="PROTEIN_KINASE_DOM"/>
    <property type="match status" value="1"/>
</dbReference>
<evidence type="ECO:0000313" key="3">
    <source>
        <dbReference type="Proteomes" id="UP000822688"/>
    </source>
</evidence>
<dbReference type="SUPFAM" id="SSF56112">
    <property type="entry name" value="Protein kinase-like (PK-like)"/>
    <property type="match status" value="1"/>
</dbReference>
<protein>
    <recommendedName>
        <fullName evidence="1">Protein kinase domain-containing protein</fullName>
    </recommendedName>
</protein>
<dbReference type="InterPro" id="IPR011009">
    <property type="entry name" value="Kinase-like_dom_sf"/>
</dbReference>